<dbReference type="RefSeq" id="WP_103907341.1">
    <property type="nucleotide sequence ID" value="NZ_CP049246.1"/>
</dbReference>
<name>A0A1H6BQG9_9SPHI</name>
<dbReference type="OrthoDB" id="9857272at2"/>
<evidence type="ECO:0000313" key="2">
    <source>
        <dbReference type="Proteomes" id="UP000236731"/>
    </source>
</evidence>
<sequence>MGLLKKIKRKAKPIQTVGSITNKFILIDKLKHQKMLETGDSGVFYTYLDILKINKDPSNFLKNLYVYGRNTGLLKQGEVLQVRDMDDSVLLASIQADKITLHY</sequence>
<evidence type="ECO:0000313" key="1">
    <source>
        <dbReference type="EMBL" id="SEG62943.1"/>
    </source>
</evidence>
<dbReference type="Proteomes" id="UP000236731">
    <property type="component" value="Unassembled WGS sequence"/>
</dbReference>
<reference evidence="2" key="1">
    <citation type="submission" date="2016-10" db="EMBL/GenBank/DDBJ databases">
        <authorList>
            <person name="Varghese N."/>
            <person name="Submissions S."/>
        </authorList>
    </citation>
    <scope>NUCLEOTIDE SEQUENCE [LARGE SCALE GENOMIC DNA]</scope>
    <source>
        <strain evidence="2">DSM 22361</strain>
    </source>
</reference>
<gene>
    <name evidence="1" type="ORF">SAMN05421877_11162</name>
</gene>
<organism evidence="1 2">
    <name type="scientific">Sphingobacterium lactis</name>
    <dbReference type="NCBI Taxonomy" id="797291"/>
    <lineage>
        <taxon>Bacteria</taxon>
        <taxon>Pseudomonadati</taxon>
        <taxon>Bacteroidota</taxon>
        <taxon>Sphingobacteriia</taxon>
        <taxon>Sphingobacteriales</taxon>
        <taxon>Sphingobacteriaceae</taxon>
        <taxon>Sphingobacterium</taxon>
    </lineage>
</organism>
<protein>
    <submittedName>
        <fullName evidence="1">Uncharacterized protein</fullName>
    </submittedName>
</protein>
<dbReference type="AlphaFoldDB" id="A0A1H6BQG9"/>
<accession>A0A1H6BQG9</accession>
<proteinExistence type="predicted"/>
<dbReference type="EMBL" id="FNUT01000011">
    <property type="protein sequence ID" value="SEG62943.1"/>
    <property type="molecule type" value="Genomic_DNA"/>
</dbReference>
<keyword evidence="2" id="KW-1185">Reference proteome</keyword>